<sequence length="134" mass="16222">MWWLILSVFFALSIGYKITNTIYTKQIELAEYNKLYKCDKCGKFHRHYQELLLREIDPNYTISTCPICNNHSSLYIGEEYAWMKTNPECPQLRLRQLHQFKKTLKKIETISKEDASIETFLYYYHLLPEKKKRK</sequence>
<protein>
    <submittedName>
        <fullName evidence="1">Uncharacterized protein</fullName>
    </submittedName>
</protein>
<keyword evidence="2" id="KW-1185">Reference proteome</keyword>
<dbReference type="EMBL" id="CP106877">
    <property type="protein sequence ID" value="WAA13108.1"/>
    <property type="molecule type" value="Genomic_DNA"/>
</dbReference>
<dbReference type="RefSeq" id="WP_275421250.1">
    <property type="nucleotide sequence ID" value="NZ_CP106877.1"/>
</dbReference>
<dbReference type="Proteomes" id="UP001164726">
    <property type="component" value="Chromosome"/>
</dbReference>
<organism evidence="1 2">
    <name type="scientific">Fervidibacillus halotolerans</name>
    <dbReference type="NCBI Taxonomy" id="2980027"/>
    <lineage>
        <taxon>Bacteria</taxon>
        <taxon>Bacillati</taxon>
        <taxon>Bacillota</taxon>
        <taxon>Bacilli</taxon>
        <taxon>Bacillales</taxon>
        <taxon>Bacillaceae</taxon>
        <taxon>Fervidibacillus</taxon>
    </lineage>
</organism>
<accession>A0A9E8M0A4</accession>
<evidence type="ECO:0000313" key="2">
    <source>
        <dbReference type="Proteomes" id="UP001164726"/>
    </source>
</evidence>
<reference evidence="1" key="1">
    <citation type="submission" date="2022-09" db="EMBL/GenBank/DDBJ databases">
        <title>Complete Genomes of Fervidibacillus albus and Fervidibacillus halotolerans isolated from tidal flat sediments.</title>
        <authorList>
            <person name="Kwon K.K."/>
            <person name="Yang S.-H."/>
            <person name="Park M.J."/>
            <person name="Oh H.-M."/>
        </authorList>
    </citation>
    <scope>NUCLEOTIDE SEQUENCE</scope>
    <source>
        <strain evidence="1">MEBiC13594</strain>
    </source>
</reference>
<dbReference type="KEGG" id="fhl:OE105_02980"/>
<name>A0A9E8M0A4_9BACI</name>
<proteinExistence type="predicted"/>
<dbReference type="AlphaFoldDB" id="A0A9E8M0A4"/>
<gene>
    <name evidence="1" type="ORF">OE105_02980</name>
</gene>
<evidence type="ECO:0000313" key="1">
    <source>
        <dbReference type="EMBL" id="WAA13108.1"/>
    </source>
</evidence>